<evidence type="ECO:0000313" key="4">
    <source>
        <dbReference type="Proteomes" id="UP000546257"/>
    </source>
</evidence>
<reference evidence="3 4" key="1">
    <citation type="submission" date="2020-08" db="EMBL/GenBank/DDBJ databases">
        <authorList>
            <person name="Seo M.-J."/>
        </authorList>
    </citation>
    <scope>NUCLEOTIDE SEQUENCE [LARGE SCALE GENOMIC DNA]</scope>
    <source>
        <strain evidence="3 4">MBLA0160</strain>
    </source>
</reference>
<feature type="region of interest" description="Disordered" evidence="1">
    <location>
        <begin position="409"/>
        <end position="435"/>
    </location>
</feature>
<dbReference type="RefSeq" id="WP_185192771.1">
    <property type="nucleotide sequence ID" value="NZ_JACKXD010000003.1"/>
</dbReference>
<dbReference type="Pfam" id="PF23985">
    <property type="entry name" value="DUF7308"/>
    <property type="match status" value="1"/>
</dbReference>
<evidence type="ECO:0000256" key="1">
    <source>
        <dbReference type="SAM" id="MobiDB-lite"/>
    </source>
</evidence>
<evidence type="ECO:0000313" key="3">
    <source>
        <dbReference type="EMBL" id="MBB6646389.1"/>
    </source>
</evidence>
<protein>
    <recommendedName>
        <fullName evidence="2">DUF7308 domain-containing protein</fullName>
    </recommendedName>
</protein>
<organism evidence="3 4">
    <name type="scientific">Halobellus ruber</name>
    <dbReference type="NCBI Taxonomy" id="2761102"/>
    <lineage>
        <taxon>Archaea</taxon>
        <taxon>Methanobacteriati</taxon>
        <taxon>Methanobacteriota</taxon>
        <taxon>Stenosarchaea group</taxon>
        <taxon>Halobacteria</taxon>
        <taxon>Halobacteriales</taxon>
        <taxon>Haloferacaceae</taxon>
        <taxon>Halobellus</taxon>
    </lineage>
</organism>
<dbReference type="AlphaFoldDB" id="A0A7J9SJU3"/>
<evidence type="ECO:0000259" key="2">
    <source>
        <dbReference type="Pfam" id="PF23985"/>
    </source>
</evidence>
<sequence>MTDRAVSSNLGLVLLLALTVVGAGAVVGIGGTAFEDIQHQTSVDRTEHAMTLLDAEAAVVGLGGADTRTVRLGRTTSGDYATDADTGWLRIAHTNYTANETETIYNASLGSVTYRTGGTTVAYQGGGVWRQQNGGTSMVSPPEFHYRGTTLTLPVLRVRSNDAATGETTATVSQDGELTRIYPTEVATDTDGVGAPYDVANPDGSIRQYDNPVRNGTVSVTVHSEYYRGWAEYFRTRTTGTVTVDDANRTATVVLETTGQVGAFQLPAKNEGVAVRGIGSGHSVTEFETSIKKDSGTFNNLWASFYIEEGDRAYEAVVEVPNGIGNNYCNGGTPGSETLAMDIYYHDAGTPEGVQMWSNDSIPSDSGPVQLACDGGDTVIEIDFTSTGQTFTYGGSNVDDDTAIDWDDRNASASVKPDPTTFDHSSDGEPRNYDYGDTQNLRILTRHYFAEFDSDFDLRVSHGPGNRGTTQIDTSASGGTLRYDTAGGGSFITYLHVTENNVTVELN</sequence>
<feature type="compositionally biased region" description="Basic and acidic residues" evidence="1">
    <location>
        <begin position="424"/>
        <end position="434"/>
    </location>
</feature>
<proteinExistence type="predicted"/>
<dbReference type="Proteomes" id="UP000546257">
    <property type="component" value="Unassembled WGS sequence"/>
</dbReference>
<dbReference type="EMBL" id="JACKXD010000003">
    <property type="protein sequence ID" value="MBB6646389.1"/>
    <property type="molecule type" value="Genomic_DNA"/>
</dbReference>
<accession>A0A7J9SJU3</accession>
<feature type="domain" description="DUF7308" evidence="2">
    <location>
        <begin position="275"/>
        <end position="484"/>
    </location>
</feature>
<gene>
    <name evidence="3" type="ORF">H5V44_08820</name>
</gene>
<comment type="caution">
    <text evidence="3">The sequence shown here is derived from an EMBL/GenBank/DDBJ whole genome shotgun (WGS) entry which is preliminary data.</text>
</comment>
<dbReference type="Pfam" id="PF23960">
    <property type="entry name" value="DUF7289"/>
    <property type="match status" value="1"/>
</dbReference>
<keyword evidence="4" id="KW-1185">Reference proteome</keyword>
<name>A0A7J9SJU3_9EURY</name>
<dbReference type="InterPro" id="IPR055713">
    <property type="entry name" value="DUF7289"/>
</dbReference>
<dbReference type="InterPro" id="IPR055732">
    <property type="entry name" value="DUF7308"/>
</dbReference>